<dbReference type="EMBL" id="FOUO01000006">
    <property type="protein sequence ID" value="SFM46951.1"/>
    <property type="molecule type" value="Genomic_DNA"/>
</dbReference>
<dbReference type="PROSITE" id="PS51063">
    <property type="entry name" value="HTH_CRP_2"/>
    <property type="match status" value="1"/>
</dbReference>
<dbReference type="PANTHER" id="PTHR24567">
    <property type="entry name" value="CRP FAMILY TRANSCRIPTIONAL REGULATORY PROTEIN"/>
    <property type="match status" value="1"/>
</dbReference>
<accession>A0A1I4R3X7</accession>
<dbReference type="Proteomes" id="UP000199556">
    <property type="component" value="Unassembled WGS sequence"/>
</dbReference>
<feature type="domain" description="HTH crp-type" evidence="5">
    <location>
        <begin position="160"/>
        <end position="233"/>
    </location>
</feature>
<keyword evidence="7" id="KW-1185">Reference proteome</keyword>
<dbReference type="PROSITE" id="PS50042">
    <property type="entry name" value="CNMP_BINDING_3"/>
    <property type="match status" value="1"/>
</dbReference>
<dbReference type="Pfam" id="PF00027">
    <property type="entry name" value="cNMP_binding"/>
    <property type="match status" value="1"/>
</dbReference>
<dbReference type="SMART" id="SM00100">
    <property type="entry name" value="cNMP"/>
    <property type="match status" value="1"/>
</dbReference>
<dbReference type="GO" id="GO:0005829">
    <property type="term" value="C:cytosol"/>
    <property type="evidence" value="ECO:0007669"/>
    <property type="project" value="TreeGrafter"/>
</dbReference>
<dbReference type="InterPro" id="IPR036390">
    <property type="entry name" value="WH_DNA-bd_sf"/>
</dbReference>
<dbReference type="PROSITE" id="PS00042">
    <property type="entry name" value="HTH_CRP_1"/>
    <property type="match status" value="1"/>
</dbReference>
<evidence type="ECO:0000313" key="7">
    <source>
        <dbReference type="Proteomes" id="UP000199556"/>
    </source>
</evidence>
<dbReference type="FunFam" id="1.10.10.10:FF:000028">
    <property type="entry name" value="Fumarate/nitrate reduction transcriptional regulator Fnr"/>
    <property type="match status" value="1"/>
</dbReference>
<dbReference type="InterPro" id="IPR018335">
    <property type="entry name" value="Tscrpt_reg_HTH_Crp-type_CS"/>
</dbReference>
<dbReference type="Gene3D" id="1.10.10.10">
    <property type="entry name" value="Winged helix-like DNA-binding domain superfamily/Winged helix DNA-binding domain"/>
    <property type="match status" value="1"/>
</dbReference>
<dbReference type="InterPro" id="IPR050397">
    <property type="entry name" value="Env_Response_Regulators"/>
</dbReference>
<dbReference type="SUPFAM" id="SSF51206">
    <property type="entry name" value="cAMP-binding domain-like"/>
    <property type="match status" value="1"/>
</dbReference>
<feature type="domain" description="Cyclic nucleotide-binding" evidence="4">
    <location>
        <begin position="32"/>
        <end position="124"/>
    </location>
</feature>
<dbReference type="Pfam" id="PF13545">
    <property type="entry name" value="HTH_Crp_2"/>
    <property type="match status" value="1"/>
</dbReference>
<evidence type="ECO:0000256" key="2">
    <source>
        <dbReference type="ARBA" id="ARBA00023125"/>
    </source>
</evidence>
<dbReference type="Gene3D" id="2.60.120.10">
    <property type="entry name" value="Jelly Rolls"/>
    <property type="match status" value="1"/>
</dbReference>
<dbReference type="GO" id="GO:0003700">
    <property type="term" value="F:DNA-binding transcription factor activity"/>
    <property type="evidence" value="ECO:0007669"/>
    <property type="project" value="InterPro"/>
</dbReference>
<evidence type="ECO:0000256" key="3">
    <source>
        <dbReference type="ARBA" id="ARBA00023163"/>
    </source>
</evidence>
<dbReference type="RefSeq" id="WP_177217603.1">
    <property type="nucleotide sequence ID" value="NZ_FOUO01000006.1"/>
</dbReference>
<dbReference type="AlphaFoldDB" id="A0A1I4R3X7"/>
<dbReference type="PANTHER" id="PTHR24567:SF75">
    <property type="entry name" value="FUMARATE AND NITRATE REDUCTION REGULATORY PROTEIN"/>
    <property type="match status" value="1"/>
</dbReference>
<sequence>MSAPKILDLGSLKHACKSCSLHDLCLPLGVGDEELQMLERIISRRKPLQRRDHLYRPGEPLHAIYAVRSGTVKTYTLTDDGQEQITGFHLPGELLGLDAISDGVHPCAARALETTSICEIPFDRLEELSVRIPGLQHQLFRIMSREIQTDEHFMMLLGKKSSEARLAAFLMSISTRLGMRGFSRTEFNLTMSRNDIANYLGLAVETVSRLFTRFQSLGLIQVQRKFITIHDLEGLQAVAGAHPVEEPQSNRGCPGP</sequence>
<name>A0A1I4R3X7_ECTMO</name>
<dbReference type="NCBIfam" id="NF008365">
    <property type="entry name" value="PRK11161.1"/>
    <property type="match status" value="1"/>
</dbReference>
<evidence type="ECO:0000259" key="4">
    <source>
        <dbReference type="PROSITE" id="PS50042"/>
    </source>
</evidence>
<dbReference type="InterPro" id="IPR000595">
    <property type="entry name" value="cNMP-bd_dom"/>
</dbReference>
<organism evidence="6 7">
    <name type="scientific">Ectothiorhodospira mobilis</name>
    <dbReference type="NCBI Taxonomy" id="195064"/>
    <lineage>
        <taxon>Bacteria</taxon>
        <taxon>Pseudomonadati</taxon>
        <taxon>Pseudomonadota</taxon>
        <taxon>Gammaproteobacteria</taxon>
        <taxon>Chromatiales</taxon>
        <taxon>Ectothiorhodospiraceae</taxon>
        <taxon>Ectothiorhodospira</taxon>
    </lineage>
</organism>
<keyword evidence="1" id="KW-0805">Transcription regulation</keyword>
<keyword evidence="3" id="KW-0804">Transcription</keyword>
<gene>
    <name evidence="6" type="ORF">SAMN05421721_106131</name>
</gene>
<protein>
    <submittedName>
        <fullName evidence="6">Transcriptional regulator, Crp/Fnr family</fullName>
    </submittedName>
</protein>
<dbReference type="InterPro" id="IPR014710">
    <property type="entry name" value="RmlC-like_jellyroll"/>
</dbReference>
<dbReference type="InterPro" id="IPR012318">
    <property type="entry name" value="HTH_CRP"/>
</dbReference>
<dbReference type="FunFam" id="2.60.120.10:FF:000004">
    <property type="entry name" value="Fumarate/nitrate reduction transcriptional regulator Fnr"/>
    <property type="match status" value="1"/>
</dbReference>
<dbReference type="SUPFAM" id="SSF46785">
    <property type="entry name" value="Winged helix' DNA-binding domain"/>
    <property type="match status" value="1"/>
</dbReference>
<reference evidence="6 7" key="1">
    <citation type="submission" date="2016-10" db="EMBL/GenBank/DDBJ databases">
        <authorList>
            <person name="de Groot N.N."/>
        </authorList>
    </citation>
    <scope>NUCLEOTIDE SEQUENCE [LARGE SCALE GENOMIC DNA]</scope>
    <source>
        <strain evidence="6 7">DSM 4180</strain>
    </source>
</reference>
<dbReference type="SMART" id="SM00419">
    <property type="entry name" value="HTH_CRP"/>
    <property type="match status" value="1"/>
</dbReference>
<dbReference type="PRINTS" id="PR00034">
    <property type="entry name" value="HTHCRP"/>
</dbReference>
<dbReference type="CDD" id="cd00038">
    <property type="entry name" value="CAP_ED"/>
    <property type="match status" value="1"/>
</dbReference>
<dbReference type="CDD" id="cd00092">
    <property type="entry name" value="HTH_CRP"/>
    <property type="match status" value="1"/>
</dbReference>
<dbReference type="STRING" id="195064.SAMN05421721_106131"/>
<dbReference type="GO" id="GO:0003677">
    <property type="term" value="F:DNA binding"/>
    <property type="evidence" value="ECO:0007669"/>
    <property type="project" value="UniProtKB-KW"/>
</dbReference>
<evidence type="ECO:0000256" key="1">
    <source>
        <dbReference type="ARBA" id="ARBA00023015"/>
    </source>
</evidence>
<evidence type="ECO:0000259" key="5">
    <source>
        <dbReference type="PROSITE" id="PS51063"/>
    </source>
</evidence>
<keyword evidence="2" id="KW-0238">DNA-binding</keyword>
<dbReference type="InterPro" id="IPR036388">
    <property type="entry name" value="WH-like_DNA-bd_sf"/>
</dbReference>
<evidence type="ECO:0000313" key="6">
    <source>
        <dbReference type="EMBL" id="SFM46951.1"/>
    </source>
</evidence>
<dbReference type="InterPro" id="IPR018490">
    <property type="entry name" value="cNMP-bd_dom_sf"/>
</dbReference>
<proteinExistence type="predicted"/>